<dbReference type="Gene3D" id="2.60.120.40">
    <property type="match status" value="1"/>
</dbReference>
<reference evidence="1" key="2">
    <citation type="submission" date="2021-04" db="EMBL/GenBank/DDBJ databases">
        <authorList>
            <person name="Gilroy R."/>
        </authorList>
    </citation>
    <scope>NUCLEOTIDE SEQUENCE</scope>
    <source>
        <strain evidence="1">ChiBcec1-1093</strain>
    </source>
</reference>
<dbReference type="InterPro" id="IPR008983">
    <property type="entry name" value="Tumour_necrosis_fac-like_dom"/>
</dbReference>
<proteinExistence type="predicted"/>
<dbReference type="AlphaFoldDB" id="A0A9D2GJK8"/>
<evidence type="ECO:0008006" key="3">
    <source>
        <dbReference type="Google" id="ProtNLM"/>
    </source>
</evidence>
<evidence type="ECO:0000313" key="2">
    <source>
        <dbReference type="Proteomes" id="UP000824101"/>
    </source>
</evidence>
<gene>
    <name evidence="1" type="ORF">IAA17_09760</name>
</gene>
<dbReference type="EMBL" id="DXBC01000157">
    <property type="protein sequence ID" value="HIZ80057.1"/>
    <property type="molecule type" value="Genomic_DNA"/>
</dbReference>
<name>A0A9D2GJK8_9FIRM</name>
<accession>A0A9D2GJK8</accession>
<dbReference type="Proteomes" id="UP000824101">
    <property type="component" value="Unassembled WGS sequence"/>
</dbReference>
<evidence type="ECO:0000313" key="1">
    <source>
        <dbReference type="EMBL" id="HIZ80057.1"/>
    </source>
</evidence>
<reference evidence="1" key="1">
    <citation type="journal article" date="2021" name="PeerJ">
        <title>Extensive microbial diversity within the chicken gut microbiome revealed by metagenomics and culture.</title>
        <authorList>
            <person name="Gilroy R."/>
            <person name="Ravi A."/>
            <person name="Getino M."/>
            <person name="Pursley I."/>
            <person name="Horton D.L."/>
            <person name="Alikhan N.F."/>
            <person name="Baker D."/>
            <person name="Gharbi K."/>
            <person name="Hall N."/>
            <person name="Watson M."/>
            <person name="Adriaenssens E.M."/>
            <person name="Foster-Nyarko E."/>
            <person name="Jarju S."/>
            <person name="Secka A."/>
            <person name="Antonio M."/>
            <person name="Oren A."/>
            <person name="Chaudhuri R.R."/>
            <person name="La Ragione R."/>
            <person name="Hildebrand F."/>
            <person name="Pallen M.J."/>
        </authorList>
    </citation>
    <scope>NUCLEOTIDE SEQUENCE</scope>
    <source>
        <strain evidence="1">ChiBcec1-1093</strain>
    </source>
</reference>
<organism evidence="1 2">
    <name type="scientific">Candidatus Lachnoclostridium stercorigallinarum</name>
    <dbReference type="NCBI Taxonomy" id="2838634"/>
    <lineage>
        <taxon>Bacteria</taxon>
        <taxon>Bacillati</taxon>
        <taxon>Bacillota</taxon>
        <taxon>Clostridia</taxon>
        <taxon>Lachnospirales</taxon>
        <taxon>Lachnospiraceae</taxon>
    </lineage>
</organism>
<sequence>MRVGTVTTGEPGTEAAVVNSGTENDAVFDFTIPSGQTGQPPELELLSAFSNPVQSGTSGTALIFDRNGLVYGNAVSHSGNSSVFTVSEPGVYSVEFHGSVGPAAGVDFPLNVLTYLTVNGASVSGAAAQHTFHTSTEMSNVAFSAPVAVSAVPATLKVIGEGGNFLYGSIGITITRLGDIPA</sequence>
<protein>
    <recommendedName>
        <fullName evidence="3">BclA C-terminal domain-containing protein</fullName>
    </recommendedName>
</protein>
<comment type="caution">
    <text evidence="1">The sequence shown here is derived from an EMBL/GenBank/DDBJ whole genome shotgun (WGS) entry which is preliminary data.</text>
</comment>